<organism evidence="1">
    <name type="scientific">Serratia marcescens</name>
    <dbReference type="NCBI Taxonomy" id="615"/>
    <lineage>
        <taxon>Bacteria</taxon>
        <taxon>Pseudomonadati</taxon>
        <taxon>Pseudomonadota</taxon>
        <taxon>Gammaproteobacteria</taxon>
        <taxon>Enterobacterales</taxon>
        <taxon>Yersiniaceae</taxon>
        <taxon>Serratia</taxon>
    </lineage>
</organism>
<sequence length="226" mass="25894">MPLEVDGIIRGDRGSEPSRWQHASTKPLITLTWHHTIPWNCLRNVWNGLVAGQHWDALDEFMNLIGVPNRAEVLKQIKNKNLQDRDGLHTLVTWQGWNIVEGPGNEYRAQGDDPGENFDGWSGKGMSTNQQATQQQVNVLYRVMEPLGRRALDAARQAPPITAEEAGILQRTIKQTRPTLRGKEPIRWQEDMWHQVQPGKEAKHFARWDTKPVWRKRLHSDLAQAG</sequence>
<dbReference type="AlphaFoldDB" id="A0A1C3HC24"/>
<protein>
    <submittedName>
        <fullName evidence="1">Uncharacterized protein</fullName>
    </submittedName>
</protein>
<proteinExistence type="predicted"/>
<dbReference type="EMBL" id="LT575490">
    <property type="protein sequence ID" value="SAY42579.1"/>
    <property type="molecule type" value="Genomic_DNA"/>
</dbReference>
<gene>
    <name evidence="1" type="ORF">PWN146_01259</name>
</gene>
<name>A0A1C3HC24_SERMA</name>
<reference evidence="1" key="1">
    <citation type="submission" date="2016-05" db="EMBL/GenBank/DDBJ databases">
        <authorList>
            <person name="Cock P.J.A."/>
            <person name="Cock P.J.A."/>
        </authorList>
    </citation>
    <scope>NUCLEOTIDE SEQUENCE</scope>
    <source>
        <strain evidence="1">PWN146_assembly</strain>
    </source>
</reference>
<accession>A0A1C3HC24</accession>
<evidence type="ECO:0000313" key="1">
    <source>
        <dbReference type="EMBL" id="SAY42579.1"/>
    </source>
</evidence>